<feature type="chain" id="PRO_5038903633" evidence="1">
    <location>
        <begin position="24"/>
        <end position="452"/>
    </location>
</feature>
<dbReference type="EMBL" id="MZGT01000013">
    <property type="protein sequence ID" value="OPJ64246.1"/>
    <property type="molecule type" value="Genomic_DNA"/>
</dbReference>
<comment type="caution">
    <text evidence="2">The sequence shown here is derived from an EMBL/GenBank/DDBJ whole genome shotgun (WGS) entry which is preliminary data.</text>
</comment>
<dbReference type="STRING" id="225345.CLCHR_12170"/>
<dbReference type="InterPro" id="IPR006059">
    <property type="entry name" value="SBP"/>
</dbReference>
<accession>A0A1V4IWB9</accession>
<sequence>MKKTRVLVASLVTLMFMMTTVLAGCSGNKKAEDTSSETSGEVVWWGWTPGSPTNEKYIAEFNKEYPNIKVTWKQTSIDDYDAAIRPALANGGGVDAFEVSAGSGNGGVKVFGGQAIDLTDAVKKALGDNYEDKLNKASITTMTVNGQLKALGVGTVYSGNIWINQDLFDKYNVKVPTNLDEWKEACKVFEENGIEGFVQGAGQGAFNIDTFHAIADNVSPGTFTKATRGEVKWTDDSIVKSLELWKGLFDDGIMQKGALGLQQYPDANNLFMSQKAAMVMMGSWYTSNTLPDTMKAAIESASSTEKPFTMIPIDFPDIAGTGKTGSMFGDLDYSTAVSATSKNIKAATTFAVWLGTSQSGQQMIADSLNVVPSLKSATPDWNKVKLVNPDKQNEAIKKYIEKSMKSDDNPRFAGINADMNQKIMDVLAGVAGGSITPKDGAAQLETTQADSK</sequence>
<dbReference type="PANTHER" id="PTHR43649">
    <property type="entry name" value="ARABINOSE-BINDING PROTEIN-RELATED"/>
    <property type="match status" value="1"/>
</dbReference>
<gene>
    <name evidence="2" type="primary">msmE_3</name>
    <name evidence="2" type="ORF">CLCHR_12170</name>
</gene>
<name>A0A1V4IWB9_9CLOT</name>
<evidence type="ECO:0000256" key="1">
    <source>
        <dbReference type="SAM" id="SignalP"/>
    </source>
</evidence>
<evidence type="ECO:0000313" key="2">
    <source>
        <dbReference type="EMBL" id="OPJ64246.1"/>
    </source>
</evidence>
<reference evidence="2 3" key="1">
    <citation type="submission" date="2017-03" db="EMBL/GenBank/DDBJ databases">
        <title>Genome sequence of Clostridium chromiireducens DSM 23318.</title>
        <authorList>
            <person name="Poehlein A."/>
            <person name="Daniel R."/>
        </authorList>
    </citation>
    <scope>NUCLEOTIDE SEQUENCE [LARGE SCALE GENOMIC DNA]</scope>
    <source>
        <strain evidence="2 3">DSM 23318</strain>
    </source>
</reference>
<organism evidence="2 3">
    <name type="scientific">Clostridium chromiireducens</name>
    <dbReference type="NCBI Taxonomy" id="225345"/>
    <lineage>
        <taxon>Bacteria</taxon>
        <taxon>Bacillati</taxon>
        <taxon>Bacillota</taxon>
        <taxon>Clostridia</taxon>
        <taxon>Eubacteriales</taxon>
        <taxon>Clostridiaceae</taxon>
        <taxon>Clostridium</taxon>
    </lineage>
</organism>
<dbReference type="Proteomes" id="UP000191056">
    <property type="component" value="Unassembled WGS sequence"/>
</dbReference>
<keyword evidence="1" id="KW-0732">Signal</keyword>
<dbReference type="OrthoDB" id="1929810at2"/>
<feature type="signal peptide" evidence="1">
    <location>
        <begin position="1"/>
        <end position="23"/>
    </location>
</feature>
<dbReference type="InterPro" id="IPR050490">
    <property type="entry name" value="Bact_solute-bd_prot1"/>
</dbReference>
<dbReference type="RefSeq" id="WP_079438802.1">
    <property type="nucleotide sequence ID" value="NZ_MZGT01000013.1"/>
</dbReference>
<dbReference type="Pfam" id="PF01547">
    <property type="entry name" value="SBP_bac_1"/>
    <property type="match status" value="1"/>
</dbReference>
<dbReference type="PROSITE" id="PS51257">
    <property type="entry name" value="PROKAR_LIPOPROTEIN"/>
    <property type="match status" value="1"/>
</dbReference>
<dbReference type="SUPFAM" id="SSF53850">
    <property type="entry name" value="Periplasmic binding protein-like II"/>
    <property type="match status" value="1"/>
</dbReference>
<keyword evidence="3" id="KW-1185">Reference proteome</keyword>
<dbReference type="AlphaFoldDB" id="A0A1V4IWB9"/>
<proteinExistence type="predicted"/>
<evidence type="ECO:0000313" key="3">
    <source>
        <dbReference type="Proteomes" id="UP000191056"/>
    </source>
</evidence>
<dbReference type="Gene3D" id="3.40.190.10">
    <property type="entry name" value="Periplasmic binding protein-like II"/>
    <property type="match status" value="2"/>
</dbReference>
<protein>
    <submittedName>
        <fullName evidence="2">Multiple sugar-binding protein</fullName>
    </submittedName>
</protein>